<dbReference type="PROSITE" id="PS01125">
    <property type="entry name" value="ROK"/>
    <property type="match status" value="1"/>
</dbReference>
<dbReference type="InterPro" id="IPR036388">
    <property type="entry name" value="WH-like_DNA-bd_sf"/>
</dbReference>
<dbReference type="Gene3D" id="1.10.10.10">
    <property type="entry name" value="Winged helix-like DNA-binding domain superfamily/Winged helix DNA-binding domain"/>
    <property type="match status" value="1"/>
</dbReference>
<dbReference type="KEGG" id="vpy:HZI73_08835"/>
<evidence type="ECO:0000313" key="5">
    <source>
        <dbReference type="Proteomes" id="UP000683246"/>
    </source>
</evidence>
<reference evidence="4" key="1">
    <citation type="submission" date="2020-07" db="EMBL/GenBank/DDBJ databases">
        <title>Vallitalea pronyensis genome.</title>
        <authorList>
            <person name="Postec A."/>
        </authorList>
    </citation>
    <scope>NUCLEOTIDE SEQUENCE</scope>
    <source>
        <strain evidence="4">FatNI3</strain>
    </source>
</reference>
<accession>A0A8J8MIW0</accession>
<dbReference type="Gene3D" id="3.30.420.40">
    <property type="match status" value="2"/>
</dbReference>
<dbReference type="PANTHER" id="PTHR18964:SF110">
    <property type="entry name" value="TRANSCRIPTIONAL REGULATOR, XYLR-RELATED"/>
    <property type="match status" value="1"/>
</dbReference>
<dbReference type="Pfam" id="PF00480">
    <property type="entry name" value="ROK"/>
    <property type="match status" value="1"/>
</dbReference>
<dbReference type="InterPro" id="IPR036390">
    <property type="entry name" value="WH_DNA-bd_sf"/>
</dbReference>
<protein>
    <submittedName>
        <fullName evidence="4">ROK family transcriptional regulator</fullName>
    </submittedName>
</protein>
<dbReference type="InterPro" id="IPR049874">
    <property type="entry name" value="ROK_cs"/>
</dbReference>
<dbReference type="SUPFAM" id="SSF46785">
    <property type="entry name" value="Winged helix' DNA-binding domain"/>
    <property type="match status" value="1"/>
</dbReference>
<comment type="function">
    <text evidence="1">Transcriptional repressor of xylose-utilizing enzymes.</text>
</comment>
<evidence type="ECO:0000256" key="2">
    <source>
        <dbReference type="ARBA" id="ARBA00006479"/>
    </source>
</evidence>
<comment type="similarity">
    <text evidence="2">Belongs to the ROK (NagC/XylR) family.</text>
</comment>
<dbReference type="InterPro" id="IPR043129">
    <property type="entry name" value="ATPase_NBD"/>
</dbReference>
<name>A0A8J8MIW0_9FIRM</name>
<dbReference type="SUPFAM" id="SSF53067">
    <property type="entry name" value="Actin-like ATPase domain"/>
    <property type="match status" value="1"/>
</dbReference>
<sequence>MIGVNAKEYGEMSEDMFLLKDIDRESIKMSNSKKILQCLYQENQLTKQEISKALGLSIPTVTHNVNTLIDEGYIAQAGVATSTGGRKPAVLQFLPDAKYSIGIDVTSHGYDMVLTNLKSEIKATKQVDFHYKNMNAFITHVREEMHAMLKEHAIAVEHVLGVGFSLRGTVNKEHRIFEVAPNTDIKSIDFNQYEAILETKIYIENEANAAAIAENALGIAKQMRNLVYLSINEGVGTGIVIRGYLYRGKNHRAGEFGHMMVNPHGPSCTCGNKGCLETYVSTKALEKACHDAYGIAISVDELFQRFQLKEPEAVRIVEQLIQYLAIGIKNIVNGLDPHYIVIGGSLSLYGDYFMSQLKEQVYNNNIFYKPSDHKIMLSSLKEKSSVLGAALLPLQELLYGSEKVI</sequence>
<organism evidence="4 5">
    <name type="scientific">Vallitalea pronyensis</name>
    <dbReference type="NCBI Taxonomy" id="1348613"/>
    <lineage>
        <taxon>Bacteria</taxon>
        <taxon>Bacillati</taxon>
        <taxon>Bacillota</taxon>
        <taxon>Clostridia</taxon>
        <taxon>Lachnospirales</taxon>
        <taxon>Vallitaleaceae</taxon>
        <taxon>Vallitalea</taxon>
    </lineage>
</organism>
<dbReference type="EMBL" id="CP058649">
    <property type="protein sequence ID" value="QUI22399.1"/>
    <property type="molecule type" value="Genomic_DNA"/>
</dbReference>
<keyword evidence="5" id="KW-1185">Reference proteome</keyword>
<evidence type="ECO:0000313" key="4">
    <source>
        <dbReference type="EMBL" id="QUI22399.1"/>
    </source>
</evidence>
<dbReference type="GO" id="GO:0042732">
    <property type="term" value="P:D-xylose metabolic process"/>
    <property type="evidence" value="ECO:0007669"/>
    <property type="project" value="UniProtKB-KW"/>
</dbReference>
<keyword evidence="3" id="KW-0859">Xylose metabolism</keyword>
<proteinExistence type="inferred from homology"/>
<evidence type="ECO:0000256" key="1">
    <source>
        <dbReference type="ARBA" id="ARBA00002486"/>
    </source>
</evidence>
<keyword evidence="3" id="KW-0119">Carbohydrate metabolism</keyword>
<dbReference type="InterPro" id="IPR000600">
    <property type="entry name" value="ROK"/>
</dbReference>
<dbReference type="RefSeq" id="WP_212697884.1">
    <property type="nucleotide sequence ID" value="NZ_CP058649.1"/>
</dbReference>
<dbReference type="Proteomes" id="UP000683246">
    <property type="component" value="Chromosome"/>
</dbReference>
<gene>
    <name evidence="4" type="ORF">HZI73_08835</name>
</gene>
<dbReference type="PANTHER" id="PTHR18964">
    <property type="entry name" value="ROK (REPRESSOR, ORF, KINASE) FAMILY"/>
    <property type="match status" value="1"/>
</dbReference>
<dbReference type="AlphaFoldDB" id="A0A8J8MIW0"/>
<dbReference type="Pfam" id="PF13412">
    <property type="entry name" value="HTH_24"/>
    <property type="match status" value="1"/>
</dbReference>
<evidence type="ECO:0000256" key="3">
    <source>
        <dbReference type="ARBA" id="ARBA00022629"/>
    </source>
</evidence>